<dbReference type="InterPro" id="IPR014747">
    <property type="entry name" value="Bac_photo_RC_H_C"/>
</dbReference>
<dbReference type="Proteomes" id="UP000274391">
    <property type="component" value="Unassembled WGS sequence"/>
</dbReference>
<name>A0A3P3VY77_9MICO</name>
<gene>
    <name evidence="3" type="ORF">EG850_03840</name>
</gene>
<evidence type="ECO:0000313" key="4">
    <source>
        <dbReference type="Proteomes" id="UP000274391"/>
    </source>
</evidence>
<evidence type="ECO:0000259" key="2">
    <source>
        <dbReference type="Pfam" id="PF05239"/>
    </source>
</evidence>
<feature type="region of interest" description="Disordered" evidence="1">
    <location>
        <begin position="1"/>
        <end position="51"/>
    </location>
</feature>
<dbReference type="AlphaFoldDB" id="A0A3P3VY77"/>
<dbReference type="SUPFAM" id="SSF50346">
    <property type="entry name" value="PRC-barrel domain"/>
    <property type="match status" value="1"/>
</dbReference>
<proteinExistence type="predicted"/>
<feature type="compositionally biased region" description="Basic and acidic residues" evidence="1">
    <location>
        <begin position="309"/>
        <end position="320"/>
    </location>
</feature>
<protein>
    <submittedName>
        <fullName evidence="3">PRC-barrel domain containing protein</fullName>
    </submittedName>
</protein>
<feature type="region of interest" description="Disordered" evidence="1">
    <location>
        <begin position="236"/>
        <end position="320"/>
    </location>
</feature>
<organism evidence="3 4">
    <name type="scientific">Gulosibacter macacae</name>
    <dbReference type="NCBI Taxonomy" id="2488791"/>
    <lineage>
        <taxon>Bacteria</taxon>
        <taxon>Bacillati</taxon>
        <taxon>Actinomycetota</taxon>
        <taxon>Actinomycetes</taxon>
        <taxon>Micrococcales</taxon>
        <taxon>Microbacteriaceae</taxon>
        <taxon>Gulosibacter</taxon>
    </lineage>
</organism>
<evidence type="ECO:0000313" key="3">
    <source>
        <dbReference type="EMBL" id="RRJ87444.1"/>
    </source>
</evidence>
<dbReference type="GO" id="GO:0019684">
    <property type="term" value="P:photosynthesis, light reaction"/>
    <property type="evidence" value="ECO:0007669"/>
    <property type="project" value="InterPro"/>
</dbReference>
<accession>A0A3P3VY77</accession>
<feature type="domain" description="PRC-barrel" evidence="2">
    <location>
        <begin position="77"/>
        <end position="142"/>
    </location>
</feature>
<evidence type="ECO:0000256" key="1">
    <source>
        <dbReference type="SAM" id="MobiDB-lite"/>
    </source>
</evidence>
<dbReference type="OrthoDB" id="3712018at2"/>
<keyword evidence="4" id="KW-1185">Reference proteome</keyword>
<feature type="compositionally biased region" description="Low complexity" evidence="1">
    <location>
        <begin position="26"/>
        <end position="36"/>
    </location>
</feature>
<dbReference type="InterPro" id="IPR011033">
    <property type="entry name" value="PRC_barrel-like_sf"/>
</dbReference>
<feature type="compositionally biased region" description="Low complexity" evidence="1">
    <location>
        <begin position="256"/>
        <end position="295"/>
    </location>
</feature>
<comment type="caution">
    <text evidence="3">The sequence shown here is derived from an EMBL/GenBank/DDBJ whole genome shotgun (WGS) entry which is preliminary data.</text>
</comment>
<dbReference type="RefSeq" id="WP_124970235.1">
    <property type="nucleotide sequence ID" value="NZ_RQVS01000004.1"/>
</dbReference>
<feature type="compositionally biased region" description="Acidic residues" evidence="1">
    <location>
        <begin position="296"/>
        <end position="308"/>
    </location>
</feature>
<dbReference type="InterPro" id="IPR027275">
    <property type="entry name" value="PRC-brl_dom"/>
</dbReference>
<dbReference type="Pfam" id="PF05239">
    <property type="entry name" value="PRC"/>
    <property type="match status" value="1"/>
</dbReference>
<reference evidence="3 4" key="1">
    <citation type="submission" date="2018-11" db="EMBL/GenBank/DDBJ databases">
        <title>YIM 102482-1 draft genome.</title>
        <authorList>
            <person name="Li G."/>
            <person name="Jiang Y."/>
        </authorList>
    </citation>
    <scope>NUCLEOTIDE SEQUENCE [LARGE SCALE GENOMIC DNA]</scope>
    <source>
        <strain evidence="3 4">YIM 102482-1</strain>
    </source>
</reference>
<dbReference type="EMBL" id="RQVS01000004">
    <property type="protein sequence ID" value="RRJ87444.1"/>
    <property type="molecule type" value="Genomic_DNA"/>
</dbReference>
<dbReference type="GO" id="GO:0030077">
    <property type="term" value="C:plasma membrane light-harvesting complex"/>
    <property type="evidence" value="ECO:0007669"/>
    <property type="project" value="InterPro"/>
</dbReference>
<dbReference type="Gene3D" id="3.90.50.10">
    <property type="entry name" value="Photosynthetic Reaction Center, subunit H, domain 2"/>
    <property type="match status" value="1"/>
</dbReference>
<sequence>MSELNDPTGDQRPVTGEDKVAEPSEFETTQFETTQFDTSAEADAVPQGDDETLIDATPEVAPEQSAEAVAEEQLLRLFQSTVFGENNEKIGRVGQVYLDDQTQDPNWVTVKTGLFGTKEFFVPLDEARYEAKQIHVPYAKDVVTSSPRTEIDQNLSPAEEDDLYNHYRVPGRMTVAEDAPAPLGMPVTEAAPVDEVPADEVPAGDVLPEEVLADEPIADEPIVVDEVAVEPADEDRAPGFFEGFSDTEAPAYGEFDAPSEPVAADAAAATDDTAAFAPPVEQPVEQQVEQPVEQPQESDDDLGLDYDITDERFNDPERRN</sequence>